<dbReference type="InterPro" id="IPR001633">
    <property type="entry name" value="EAL_dom"/>
</dbReference>
<keyword evidence="4" id="KW-1185">Reference proteome</keyword>
<evidence type="ECO:0000259" key="2">
    <source>
        <dbReference type="PROSITE" id="PS50883"/>
    </source>
</evidence>
<organism evidence="3 4">
    <name type="scientific">Frankia umida</name>
    <dbReference type="NCBI Taxonomy" id="573489"/>
    <lineage>
        <taxon>Bacteria</taxon>
        <taxon>Bacillati</taxon>
        <taxon>Actinomycetota</taxon>
        <taxon>Actinomycetes</taxon>
        <taxon>Frankiales</taxon>
        <taxon>Frankiaceae</taxon>
        <taxon>Frankia</taxon>
    </lineage>
</organism>
<evidence type="ECO:0000256" key="1">
    <source>
        <dbReference type="SAM" id="MobiDB-lite"/>
    </source>
</evidence>
<feature type="compositionally biased region" description="Low complexity" evidence="1">
    <location>
        <begin position="37"/>
        <end position="92"/>
    </location>
</feature>
<reference evidence="3 4" key="1">
    <citation type="submission" date="2022-04" db="EMBL/GenBank/DDBJ databases">
        <title>Genome diversity in the genus Frankia.</title>
        <authorList>
            <person name="Carlos-Shanley C."/>
            <person name="Hahn D."/>
        </authorList>
    </citation>
    <scope>NUCLEOTIDE SEQUENCE [LARGE SCALE GENOMIC DNA]</scope>
    <source>
        <strain evidence="3 4">Ag45/Mut15</strain>
    </source>
</reference>
<proteinExistence type="predicted"/>
<dbReference type="InterPro" id="IPR035919">
    <property type="entry name" value="EAL_sf"/>
</dbReference>
<dbReference type="Proteomes" id="UP001201873">
    <property type="component" value="Unassembled WGS sequence"/>
</dbReference>
<dbReference type="SUPFAM" id="SSF141868">
    <property type="entry name" value="EAL domain-like"/>
    <property type="match status" value="1"/>
</dbReference>
<dbReference type="Pfam" id="PF00563">
    <property type="entry name" value="EAL"/>
    <property type="match status" value="1"/>
</dbReference>
<feature type="region of interest" description="Disordered" evidence="1">
    <location>
        <begin position="1"/>
        <end position="106"/>
    </location>
</feature>
<accession>A0ABT0JX54</accession>
<dbReference type="InterPro" id="IPR050706">
    <property type="entry name" value="Cyclic-di-GMP_PDE-like"/>
</dbReference>
<dbReference type="RefSeq" id="WP_248824469.1">
    <property type="nucleotide sequence ID" value="NZ_JALKFT010000008.1"/>
</dbReference>
<dbReference type="PROSITE" id="PS50883">
    <property type="entry name" value="EAL"/>
    <property type="match status" value="1"/>
</dbReference>
<feature type="compositionally biased region" description="Low complexity" evidence="1">
    <location>
        <begin position="1"/>
        <end position="10"/>
    </location>
</feature>
<name>A0ABT0JX54_9ACTN</name>
<dbReference type="SMART" id="SM00052">
    <property type="entry name" value="EAL"/>
    <property type="match status" value="1"/>
</dbReference>
<feature type="domain" description="EAL" evidence="2">
    <location>
        <begin position="93"/>
        <end position="336"/>
    </location>
</feature>
<dbReference type="Gene3D" id="3.20.20.450">
    <property type="entry name" value="EAL domain"/>
    <property type="match status" value="1"/>
</dbReference>
<dbReference type="PANTHER" id="PTHR33121">
    <property type="entry name" value="CYCLIC DI-GMP PHOSPHODIESTERASE PDEF"/>
    <property type="match status" value="1"/>
</dbReference>
<gene>
    <name evidence="3" type="ORF">MXD59_10115</name>
</gene>
<comment type="caution">
    <text evidence="3">The sequence shown here is derived from an EMBL/GenBank/DDBJ whole genome shotgun (WGS) entry which is preliminary data.</text>
</comment>
<dbReference type="CDD" id="cd01948">
    <property type="entry name" value="EAL"/>
    <property type="match status" value="1"/>
</dbReference>
<dbReference type="EMBL" id="JALKFT010000008">
    <property type="protein sequence ID" value="MCK9876128.1"/>
    <property type="molecule type" value="Genomic_DNA"/>
</dbReference>
<evidence type="ECO:0000313" key="4">
    <source>
        <dbReference type="Proteomes" id="UP001201873"/>
    </source>
</evidence>
<protein>
    <submittedName>
        <fullName evidence="3">EAL domain-containing protein</fullName>
    </submittedName>
</protein>
<sequence length="482" mass="50988">MITRPRSPSGAAGGSRAEGEADLGAVSASRARPPTPSITATTTTATTTTATTASITTGSTATAAVSAARTGAPSASPPSAGQVAVAGSAAAGHEAEPPDLDRVLRDPTEPTLHFQPVVDLQRGVIAGYEALARFESHPGVSPDRIFAAAVHHGVAAELEARVLAAALAARDRMPERCFLAVNVLPHLLGEPPVAQVWQDADLRRIVLELNETVDLDDTAELAAITSELRDRGAFIAMDDVGSGYAGLRQIARVRPDFVKLDRSLVVNIDDDQVKIALTELVGGFASRLNGWVIAEGVERADELAMLVALGVPLGQGFLLGRPRPDWQQLDVGVARRLRQLSERTNRAASIESLMERATVSIGDSGHCAMSTDCPSCPMRAPAGPPDTAHGRGDEQNPRATIIVSNRCRPVALHVSAGGGELRRMPTTLFARPEEPVTEVARRAMTRSRANRFDPVIIVTEMGRPLGLVRMESLMLRLAELST</sequence>
<evidence type="ECO:0000313" key="3">
    <source>
        <dbReference type="EMBL" id="MCK9876128.1"/>
    </source>
</evidence>
<feature type="compositionally biased region" description="Basic and acidic residues" evidence="1">
    <location>
        <begin position="93"/>
        <end position="106"/>
    </location>
</feature>
<dbReference type="PANTHER" id="PTHR33121:SF76">
    <property type="entry name" value="SIGNALING PROTEIN"/>
    <property type="match status" value="1"/>
</dbReference>